<evidence type="ECO:0000313" key="2">
    <source>
        <dbReference type="EMBL" id="SEQ43381.1"/>
    </source>
</evidence>
<proteinExistence type="predicted"/>
<reference evidence="2 3" key="1">
    <citation type="submission" date="2016-10" db="EMBL/GenBank/DDBJ databases">
        <authorList>
            <person name="Varghese N."/>
            <person name="Submissions S."/>
        </authorList>
    </citation>
    <scope>NUCLEOTIDE SEQUENCE [LARGE SCALE GENOMIC DNA]</scope>
    <source>
        <strain evidence="2 3">CGMCC 1.7734</strain>
    </source>
</reference>
<dbReference type="RefSeq" id="WP_092504522.1">
    <property type="nucleotide sequence ID" value="NZ_FOEH01000003.1"/>
</dbReference>
<gene>
    <name evidence="2" type="ORF">SAMN05216232_2397</name>
</gene>
<evidence type="ECO:0000259" key="1">
    <source>
        <dbReference type="Pfam" id="PF01883"/>
    </source>
</evidence>
<dbReference type="EMBL" id="FOEH01000003">
    <property type="protein sequence ID" value="SEQ43381.1"/>
    <property type="molecule type" value="Genomic_DNA"/>
</dbReference>
<protein>
    <submittedName>
        <fullName evidence="2">Metal-sulfur cluster biosynthetic enzyme</fullName>
    </submittedName>
</protein>
<dbReference type="Proteomes" id="UP000198733">
    <property type="component" value="Unassembled WGS sequence"/>
</dbReference>
<dbReference type="PANTHER" id="PTHR42831">
    <property type="entry name" value="FE-S PROTEIN MATURATION AUXILIARY FACTOR YITW"/>
    <property type="match status" value="1"/>
</dbReference>
<dbReference type="InterPro" id="IPR052339">
    <property type="entry name" value="Fe-S_Maturation_MIP18"/>
</dbReference>
<comment type="caution">
    <text evidence="2">The sequence shown here is derived from an EMBL/GenBank/DDBJ whole genome shotgun (WGS) entry which is preliminary data.</text>
</comment>
<accession>A0A1H9FZZ1</accession>
<dbReference type="Gene3D" id="3.30.300.130">
    <property type="entry name" value="Fe-S cluster assembly (FSCA)"/>
    <property type="match status" value="1"/>
</dbReference>
<evidence type="ECO:0000313" key="3">
    <source>
        <dbReference type="Proteomes" id="UP000198733"/>
    </source>
</evidence>
<dbReference type="PANTHER" id="PTHR42831:SF1">
    <property type="entry name" value="FE-S PROTEIN MATURATION AUXILIARY FACTOR YITW"/>
    <property type="match status" value="1"/>
</dbReference>
<organism evidence="2 3">
    <name type="scientific">Virgibacillus subterraneus</name>
    <dbReference type="NCBI Taxonomy" id="621109"/>
    <lineage>
        <taxon>Bacteria</taxon>
        <taxon>Bacillati</taxon>
        <taxon>Bacillota</taxon>
        <taxon>Bacilli</taxon>
        <taxon>Bacillales</taxon>
        <taxon>Bacillaceae</taxon>
        <taxon>Virgibacillus</taxon>
    </lineage>
</organism>
<dbReference type="Pfam" id="PF01883">
    <property type="entry name" value="FeS_assembly_P"/>
    <property type="match status" value="1"/>
</dbReference>
<sequence>MSLDKRVGAALFEVIDPELGVNIMDLGLIYGIEVDFDDNIRIVMTLTTPGCPMHDSIKSGVLHRVSQVEGVGEIKIDLVWEPAWTPVKMSDRAKEMLGMR</sequence>
<dbReference type="SUPFAM" id="SSF117916">
    <property type="entry name" value="Fe-S cluster assembly (FSCA) domain-like"/>
    <property type="match status" value="1"/>
</dbReference>
<name>A0A1H9FZZ1_9BACI</name>
<dbReference type="InterPro" id="IPR034904">
    <property type="entry name" value="FSCA_dom_sf"/>
</dbReference>
<dbReference type="InterPro" id="IPR002744">
    <property type="entry name" value="MIP18-like"/>
</dbReference>
<feature type="domain" description="MIP18 family-like" evidence="1">
    <location>
        <begin position="6"/>
        <end position="75"/>
    </location>
</feature>
<keyword evidence="3" id="KW-1185">Reference proteome</keyword>